<dbReference type="Proteomes" id="UP000315403">
    <property type="component" value="Unassembled WGS sequence"/>
</dbReference>
<comment type="caution">
    <text evidence="2">The sequence shown here is derived from an EMBL/GenBank/DDBJ whole genome shotgun (WGS) entry which is preliminary data.</text>
</comment>
<organism evidence="2 3">
    <name type="scientific">Acidithiobacillus thiooxidans ATCC 19377</name>
    <dbReference type="NCBI Taxonomy" id="637390"/>
    <lineage>
        <taxon>Bacteria</taxon>
        <taxon>Pseudomonadati</taxon>
        <taxon>Pseudomonadota</taxon>
        <taxon>Acidithiobacillia</taxon>
        <taxon>Acidithiobacillales</taxon>
        <taxon>Acidithiobacillaceae</taxon>
        <taxon>Acidithiobacillus</taxon>
    </lineage>
</organism>
<protein>
    <recommendedName>
        <fullName evidence="4">Periplasmic heavy metal sensor</fullName>
    </recommendedName>
</protein>
<reference evidence="2 3" key="1">
    <citation type="submission" date="2019-03" db="EMBL/GenBank/DDBJ databases">
        <title>New insights into Acidothiobacillus thiooxidans sulfur metabolism through coupled gene expression, solution geochemistry, microscopy and spectroscopy analyses.</title>
        <authorList>
            <person name="Camacho D."/>
            <person name="Frazao R."/>
            <person name="Fouillen A."/>
            <person name="Nanci A."/>
            <person name="Lang B.F."/>
            <person name="Apte S.C."/>
            <person name="Baron C."/>
            <person name="Warren L.A."/>
        </authorList>
    </citation>
    <scope>NUCLEOTIDE SEQUENCE [LARGE SCALE GENOMIC DNA]</scope>
    <source>
        <strain evidence="2 3">ATCC 19377</strain>
    </source>
</reference>
<evidence type="ECO:0008006" key="4">
    <source>
        <dbReference type="Google" id="ProtNLM"/>
    </source>
</evidence>
<gene>
    <name evidence="2" type="ORF">DLNHIDIE_00154</name>
</gene>
<proteinExistence type="predicted"/>
<evidence type="ECO:0000313" key="2">
    <source>
        <dbReference type="EMBL" id="TQN50301.1"/>
    </source>
</evidence>
<dbReference type="RefSeq" id="WP_142086149.1">
    <property type="nucleotide sequence ID" value="NZ_SZUV01000001.1"/>
</dbReference>
<sequence>MLKTDQKSVFGILILSLGLASASPAFAGGVTPHPEWHFPPHGGPVLQGPMRMHSPWISNRPVPLLMPIVLSHAVTLDLTPKQDNALKTWMGKQHQAFPAWIHSMRHNNQALRKALLQGESGATIAPLKQAVIQDGKKRLDQGIAQVHFLHKVLTPVQWQKVVKIAEAATPWKVGWQR</sequence>
<dbReference type="Gene3D" id="1.20.120.1490">
    <property type="match status" value="1"/>
</dbReference>
<keyword evidence="1" id="KW-0732">Signal</keyword>
<dbReference type="AlphaFoldDB" id="A0A543Q1V4"/>
<feature type="signal peptide" evidence="1">
    <location>
        <begin position="1"/>
        <end position="27"/>
    </location>
</feature>
<name>A0A543Q1V4_ACITH</name>
<evidence type="ECO:0000313" key="3">
    <source>
        <dbReference type="Proteomes" id="UP000315403"/>
    </source>
</evidence>
<evidence type="ECO:0000256" key="1">
    <source>
        <dbReference type="SAM" id="SignalP"/>
    </source>
</evidence>
<dbReference type="EMBL" id="SZUV01000001">
    <property type="protein sequence ID" value="TQN50301.1"/>
    <property type="molecule type" value="Genomic_DNA"/>
</dbReference>
<accession>A0A543Q1V4</accession>
<feature type="chain" id="PRO_5022162360" description="Periplasmic heavy metal sensor" evidence="1">
    <location>
        <begin position="28"/>
        <end position="177"/>
    </location>
</feature>